<feature type="compositionally biased region" description="Low complexity" evidence="13">
    <location>
        <begin position="27"/>
        <end position="45"/>
    </location>
</feature>
<keyword evidence="10" id="KW-0482">Metalloprotease</keyword>
<dbReference type="AlphaFoldDB" id="A0A7X0NSA5"/>
<organism evidence="17 18">
    <name type="scientific">Nonomuraea rubra</name>
    <dbReference type="NCBI Taxonomy" id="46180"/>
    <lineage>
        <taxon>Bacteria</taxon>
        <taxon>Bacillati</taxon>
        <taxon>Actinomycetota</taxon>
        <taxon>Actinomycetes</taxon>
        <taxon>Streptosporangiales</taxon>
        <taxon>Streptosporangiaceae</taxon>
        <taxon>Nonomuraea</taxon>
    </lineage>
</organism>
<gene>
    <name evidence="17" type="ORF">HD593_003498</name>
</gene>
<dbReference type="PRINTS" id="PR00756">
    <property type="entry name" value="ALADIPTASE"/>
</dbReference>
<dbReference type="GO" id="GO:0008270">
    <property type="term" value="F:zinc ion binding"/>
    <property type="evidence" value="ECO:0007669"/>
    <property type="project" value="InterPro"/>
</dbReference>
<evidence type="ECO:0000256" key="2">
    <source>
        <dbReference type="ARBA" id="ARBA00001947"/>
    </source>
</evidence>
<evidence type="ECO:0000313" key="18">
    <source>
        <dbReference type="Proteomes" id="UP000565579"/>
    </source>
</evidence>
<dbReference type="SUPFAM" id="SSF55486">
    <property type="entry name" value="Metalloproteases ('zincins'), catalytic domain"/>
    <property type="match status" value="1"/>
</dbReference>
<dbReference type="Pfam" id="PF17900">
    <property type="entry name" value="Peptidase_M1_N"/>
    <property type="match status" value="1"/>
</dbReference>
<evidence type="ECO:0000256" key="7">
    <source>
        <dbReference type="ARBA" id="ARBA00022723"/>
    </source>
</evidence>
<evidence type="ECO:0000256" key="9">
    <source>
        <dbReference type="ARBA" id="ARBA00022833"/>
    </source>
</evidence>
<dbReference type="InterPro" id="IPR027268">
    <property type="entry name" value="Peptidase_M4/M1_CTD_sf"/>
</dbReference>
<keyword evidence="7" id="KW-0479">Metal-binding</keyword>
<feature type="region of interest" description="Disordered" evidence="13">
    <location>
        <begin position="16"/>
        <end position="60"/>
    </location>
</feature>
<evidence type="ECO:0000256" key="13">
    <source>
        <dbReference type="SAM" id="MobiDB-lite"/>
    </source>
</evidence>
<accession>A0A7X0NSA5</accession>
<dbReference type="InterPro" id="IPR050344">
    <property type="entry name" value="Peptidase_M1_aminopeptidases"/>
</dbReference>
<dbReference type="InterPro" id="IPR042097">
    <property type="entry name" value="Aminopeptidase_N-like_N_sf"/>
</dbReference>
<dbReference type="GO" id="GO:0008237">
    <property type="term" value="F:metallopeptidase activity"/>
    <property type="evidence" value="ECO:0007669"/>
    <property type="project" value="UniProtKB-KW"/>
</dbReference>
<comment type="similarity">
    <text evidence="3">Belongs to the peptidase M1 family.</text>
</comment>
<dbReference type="Pfam" id="PF01433">
    <property type="entry name" value="Peptidase_M1"/>
    <property type="match status" value="1"/>
</dbReference>
<evidence type="ECO:0000256" key="3">
    <source>
        <dbReference type="ARBA" id="ARBA00010136"/>
    </source>
</evidence>
<evidence type="ECO:0000256" key="1">
    <source>
        <dbReference type="ARBA" id="ARBA00000098"/>
    </source>
</evidence>
<dbReference type="Gene3D" id="2.60.40.1730">
    <property type="entry name" value="tricorn interacting facor f3 domain"/>
    <property type="match status" value="1"/>
</dbReference>
<evidence type="ECO:0000256" key="11">
    <source>
        <dbReference type="ARBA" id="ARBA00029811"/>
    </source>
</evidence>
<sequence>MTVLSLVTVSLAASACTAPRPAPPAPVATSAGPAGPASPAASPAQAERRPAVDLSAYEQGRSRPVADPVYPAYGNPSIDVLHYDLALDWKPGTRTLTGTAKLTVRAARPISRVKLDFGRALNVDEVTVDGTRVRATRKYDDLTIPLAEPLEADEGTVVTVRYHGRPKPVDSKQRRKDISMLGFRIGSGGRAWALQEPFGAFTWFPVNDHPSDEALYDVAITVPKGWSGVAHGTYRGKTTEGKASTFRWESTDPVASYLTVFAADKFRMFRDKGPRGIPITYWIRPQDVAEQLPVARRMPSIMRWLEKKLGPYPFPSAGLVATSDSGMETQQMIALGPRYMEPSVVAHELAHHWFGDTVTPRTWRDMWLNEGFAMYFEMQWYADHEDGTIDEFIGNIRAYDAELRRENGPPGDYRRDAFGQSNVYYSPAIMLHEIRERLGDRKFWAMTRAWPQEHRNTTQDRAAFVKWINEHTGRNFTKLINTWLDSKTTPR</sequence>
<evidence type="ECO:0000256" key="10">
    <source>
        <dbReference type="ARBA" id="ARBA00023049"/>
    </source>
</evidence>
<dbReference type="CDD" id="cd09603">
    <property type="entry name" value="M1_APN_like"/>
    <property type="match status" value="1"/>
</dbReference>
<dbReference type="SUPFAM" id="SSF63737">
    <property type="entry name" value="Leukotriene A4 hydrolase N-terminal domain"/>
    <property type="match status" value="1"/>
</dbReference>
<feature type="domain" description="Aminopeptidase N-like N-terminal" evidence="16">
    <location>
        <begin position="81"/>
        <end position="258"/>
    </location>
</feature>
<dbReference type="InterPro" id="IPR001930">
    <property type="entry name" value="Peptidase_M1"/>
</dbReference>
<protein>
    <recommendedName>
        <fullName evidence="5">Aminopeptidase N</fullName>
        <ecNumber evidence="4">3.4.11.2</ecNumber>
    </recommendedName>
    <alternativeName>
        <fullName evidence="11">Alanine aminopeptidase</fullName>
    </alternativeName>
    <alternativeName>
        <fullName evidence="12">Lysyl aminopeptidase</fullName>
    </alternativeName>
</protein>
<keyword evidence="17" id="KW-0031">Aminopeptidase</keyword>
<evidence type="ECO:0000313" key="17">
    <source>
        <dbReference type="EMBL" id="MBB6548703.1"/>
    </source>
</evidence>
<dbReference type="EC" id="3.4.11.2" evidence="4"/>
<dbReference type="InterPro" id="IPR014782">
    <property type="entry name" value="Peptidase_M1_dom"/>
</dbReference>
<dbReference type="PANTHER" id="PTHR11533">
    <property type="entry name" value="PROTEASE M1 ZINC METALLOPROTEASE"/>
    <property type="match status" value="1"/>
</dbReference>
<feature type="chain" id="PRO_5039342242" description="Aminopeptidase N" evidence="14">
    <location>
        <begin position="16"/>
        <end position="491"/>
    </location>
</feature>
<keyword evidence="8" id="KW-0378">Hydrolase</keyword>
<keyword evidence="18" id="KW-1185">Reference proteome</keyword>
<evidence type="ECO:0000256" key="8">
    <source>
        <dbReference type="ARBA" id="ARBA00022801"/>
    </source>
</evidence>
<dbReference type="PANTHER" id="PTHR11533:SF297">
    <property type="entry name" value="AMINOPEPTIDASE N"/>
    <property type="match status" value="1"/>
</dbReference>
<dbReference type="EMBL" id="JACHMI010000001">
    <property type="protein sequence ID" value="MBB6548703.1"/>
    <property type="molecule type" value="Genomic_DNA"/>
</dbReference>
<evidence type="ECO:0000256" key="12">
    <source>
        <dbReference type="ARBA" id="ARBA00031533"/>
    </source>
</evidence>
<keyword evidence="9" id="KW-0862">Zinc</keyword>
<comment type="catalytic activity">
    <reaction evidence="1">
        <text>Release of an N-terminal amino acid, Xaa-|-Yaa- from a peptide, amide or arylamide. Xaa is preferably Ala, but may be most amino acids including Pro (slow action). When a terminal hydrophobic residue is followed by a prolyl residue, the two may be released as an intact Xaa-Pro dipeptide.</text>
        <dbReference type="EC" id="3.4.11.2"/>
    </reaction>
</comment>
<dbReference type="Gene3D" id="1.10.390.10">
    <property type="entry name" value="Neutral Protease Domain 2"/>
    <property type="match status" value="1"/>
</dbReference>
<keyword evidence="14" id="KW-0732">Signal</keyword>
<feature type="domain" description="Peptidase M1 membrane alanine aminopeptidase" evidence="15">
    <location>
        <begin position="343"/>
        <end position="483"/>
    </location>
</feature>
<reference evidence="17 18" key="1">
    <citation type="submission" date="2020-08" db="EMBL/GenBank/DDBJ databases">
        <title>Sequencing the genomes of 1000 actinobacteria strains.</title>
        <authorList>
            <person name="Klenk H.-P."/>
        </authorList>
    </citation>
    <scope>NUCLEOTIDE SEQUENCE [LARGE SCALE GENOMIC DNA]</scope>
    <source>
        <strain evidence="17 18">DSM 43768</strain>
    </source>
</reference>
<evidence type="ECO:0000256" key="6">
    <source>
        <dbReference type="ARBA" id="ARBA00022670"/>
    </source>
</evidence>
<evidence type="ECO:0000256" key="5">
    <source>
        <dbReference type="ARBA" id="ARBA00015611"/>
    </source>
</evidence>
<evidence type="ECO:0000256" key="14">
    <source>
        <dbReference type="SAM" id="SignalP"/>
    </source>
</evidence>
<proteinExistence type="inferred from homology"/>
<dbReference type="InterPro" id="IPR045357">
    <property type="entry name" value="Aminopeptidase_N-like_N"/>
</dbReference>
<feature type="signal peptide" evidence="14">
    <location>
        <begin position="1"/>
        <end position="15"/>
    </location>
</feature>
<keyword evidence="6" id="KW-0645">Protease</keyword>
<dbReference type="Proteomes" id="UP000565579">
    <property type="component" value="Unassembled WGS sequence"/>
</dbReference>
<comment type="caution">
    <text evidence="17">The sequence shown here is derived from an EMBL/GenBank/DDBJ whole genome shotgun (WGS) entry which is preliminary data.</text>
</comment>
<dbReference type="RefSeq" id="WP_221524804.1">
    <property type="nucleotide sequence ID" value="NZ_BAAAXY010000091.1"/>
</dbReference>
<evidence type="ECO:0000259" key="15">
    <source>
        <dbReference type="Pfam" id="PF01433"/>
    </source>
</evidence>
<evidence type="ECO:0000259" key="16">
    <source>
        <dbReference type="Pfam" id="PF17900"/>
    </source>
</evidence>
<dbReference type="GO" id="GO:0006508">
    <property type="term" value="P:proteolysis"/>
    <property type="evidence" value="ECO:0007669"/>
    <property type="project" value="UniProtKB-KW"/>
</dbReference>
<name>A0A7X0NSA5_9ACTN</name>
<evidence type="ECO:0000256" key="4">
    <source>
        <dbReference type="ARBA" id="ARBA00012564"/>
    </source>
</evidence>
<dbReference type="GO" id="GO:0016285">
    <property type="term" value="F:alanyl aminopeptidase activity"/>
    <property type="evidence" value="ECO:0007669"/>
    <property type="project" value="UniProtKB-EC"/>
</dbReference>
<comment type="cofactor">
    <cofactor evidence="2">
        <name>Zn(2+)</name>
        <dbReference type="ChEBI" id="CHEBI:29105"/>
    </cofactor>
</comment>